<dbReference type="InterPro" id="IPR007125">
    <property type="entry name" value="H2A/H2B/H3"/>
</dbReference>
<evidence type="ECO:0000313" key="2">
    <source>
        <dbReference type="EMBL" id="KAF2872228.1"/>
    </source>
</evidence>
<reference evidence="2 3" key="1">
    <citation type="submission" date="2020-01" db="EMBL/GenBank/DDBJ databases">
        <authorList>
            <consortium name="DOE Joint Genome Institute"/>
            <person name="Haridas S."/>
            <person name="Albert R."/>
            <person name="Binder M."/>
            <person name="Bloem J."/>
            <person name="Labutti K."/>
            <person name="Salamov A."/>
            <person name="Andreopoulos B."/>
            <person name="Baker S.E."/>
            <person name="Barry K."/>
            <person name="Bills G."/>
            <person name="Bluhm B.H."/>
            <person name="Cannon C."/>
            <person name="Castanera R."/>
            <person name="Culley D.E."/>
            <person name="Daum C."/>
            <person name="Ezra D."/>
            <person name="Gonzalez J.B."/>
            <person name="Henrissat B."/>
            <person name="Kuo A."/>
            <person name="Liang C."/>
            <person name="Lipzen A."/>
            <person name="Lutzoni F."/>
            <person name="Magnuson J."/>
            <person name="Mondo S."/>
            <person name="Nolan M."/>
            <person name="Ohm R."/>
            <person name="Pangilinan J."/>
            <person name="Park H.-J.H."/>
            <person name="Ramirez L."/>
            <person name="Alfaro M."/>
            <person name="Sun H."/>
            <person name="Tritt A."/>
            <person name="Yoshinaga Y."/>
            <person name="Zwiers L.-H.L."/>
            <person name="Turgeon B.G."/>
            <person name="Goodwin S.B."/>
            <person name="Spatafora J.W."/>
            <person name="Crous P.W."/>
            <person name="Grigoriev I.V."/>
        </authorList>
    </citation>
    <scope>NUCLEOTIDE SEQUENCE [LARGE SCALE GENOMIC DNA]</scope>
    <source>
        <strain evidence="2 3">CBS 611.86</strain>
    </source>
</reference>
<sequence length="53" mass="6105">ASVIKAIQKVTKAFLISIFKNTNINAIYAKRVIINTKNINLAKNYYEKYKKSL</sequence>
<dbReference type="Proteomes" id="UP000481861">
    <property type="component" value="Unassembled WGS sequence"/>
</dbReference>
<keyword evidence="3" id="KW-1185">Reference proteome</keyword>
<dbReference type="InterPro" id="IPR009072">
    <property type="entry name" value="Histone-fold"/>
</dbReference>
<gene>
    <name evidence="2" type="ORF">BDV95DRAFT_493285</name>
</gene>
<dbReference type="GO" id="GO:0046982">
    <property type="term" value="F:protein heterodimerization activity"/>
    <property type="evidence" value="ECO:0007669"/>
    <property type="project" value="InterPro"/>
</dbReference>
<evidence type="ECO:0000313" key="3">
    <source>
        <dbReference type="Proteomes" id="UP000481861"/>
    </source>
</evidence>
<dbReference type="EMBL" id="JAADJZ010000010">
    <property type="protein sequence ID" value="KAF2872228.1"/>
    <property type="molecule type" value="Genomic_DNA"/>
</dbReference>
<evidence type="ECO:0000259" key="1">
    <source>
        <dbReference type="Pfam" id="PF00125"/>
    </source>
</evidence>
<feature type="domain" description="Core Histone H2A/H2B/H3" evidence="1">
    <location>
        <begin position="3"/>
        <end position="42"/>
    </location>
</feature>
<feature type="non-terminal residue" evidence="2">
    <location>
        <position position="1"/>
    </location>
</feature>
<organism evidence="2 3">
    <name type="scientific">Massariosphaeria phaeospora</name>
    <dbReference type="NCBI Taxonomy" id="100035"/>
    <lineage>
        <taxon>Eukaryota</taxon>
        <taxon>Fungi</taxon>
        <taxon>Dikarya</taxon>
        <taxon>Ascomycota</taxon>
        <taxon>Pezizomycotina</taxon>
        <taxon>Dothideomycetes</taxon>
        <taxon>Pleosporomycetidae</taxon>
        <taxon>Pleosporales</taxon>
        <taxon>Pleosporales incertae sedis</taxon>
        <taxon>Massariosphaeria</taxon>
    </lineage>
</organism>
<dbReference type="GO" id="GO:0003677">
    <property type="term" value="F:DNA binding"/>
    <property type="evidence" value="ECO:0007669"/>
    <property type="project" value="InterPro"/>
</dbReference>
<proteinExistence type="predicted"/>
<dbReference type="OrthoDB" id="842664at2759"/>
<protein>
    <recommendedName>
        <fullName evidence="1">Core Histone H2A/H2B/H3 domain-containing protein</fullName>
    </recommendedName>
</protein>
<dbReference type="Gene3D" id="1.10.20.10">
    <property type="entry name" value="Histone, subunit A"/>
    <property type="match status" value="1"/>
</dbReference>
<name>A0A7C8I6Y5_9PLEO</name>
<comment type="caution">
    <text evidence="2">The sequence shown here is derived from an EMBL/GenBank/DDBJ whole genome shotgun (WGS) entry which is preliminary data.</text>
</comment>
<accession>A0A7C8I6Y5</accession>
<dbReference type="Pfam" id="PF00125">
    <property type="entry name" value="Histone"/>
    <property type="match status" value="1"/>
</dbReference>
<dbReference type="AlphaFoldDB" id="A0A7C8I6Y5"/>
<dbReference type="SUPFAM" id="SSF47113">
    <property type="entry name" value="Histone-fold"/>
    <property type="match status" value="1"/>
</dbReference>